<organism evidence="5 6">
    <name type="scientific">Mycena venus</name>
    <dbReference type="NCBI Taxonomy" id="2733690"/>
    <lineage>
        <taxon>Eukaryota</taxon>
        <taxon>Fungi</taxon>
        <taxon>Dikarya</taxon>
        <taxon>Basidiomycota</taxon>
        <taxon>Agaricomycotina</taxon>
        <taxon>Agaricomycetes</taxon>
        <taxon>Agaricomycetidae</taxon>
        <taxon>Agaricales</taxon>
        <taxon>Marasmiineae</taxon>
        <taxon>Mycenaceae</taxon>
        <taxon>Mycena</taxon>
    </lineage>
</organism>
<dbReference type="AlphaFoldDB" id="A0A8H6Y6Y1"/>
<evidence type="ECO:0000313" key="6">
    <source>
        <dbReference type="Proteomes" id="UP000620124"/>
    </source>
</evidence>
<dbReference type="Proteomes" id="UP000620124">
    <property type="component" value="Unassembled WGS sequence"/>
</dbReference>
<dbReference type="PROSITE" id="PS00941">
    <property type="entry name" value="CARBOXYLESTERASE_B_2"/>
    <property type="match status" value="1"/>
</dbReference>
<evidence type="ECO:0000256" key="2">
    <source>
        <dbReference type="ARBA" id="ARBA00022801"/>
    </source>
</evidence>
<feature type="chain" id="PRO_5034988290" description="Carboxylic ester hydrolase" evidence="3">
    <location>
        <begin position="23"/>
        <end position="559"/>
    </location>
</feature>
<dbReference type="Gene3D" id="3.40.50.1820">
    <property type="entry name" value="alpha/beta hydrolase"/>
    <property type="match status" value="1"/>
</dbReference>
<keyword evidence="3" id="KW-0732">Signal</keyword>
<gene>
    <name evidence="5" type="ORF">MVEN_01125400</name>
</gene>
<feature type="signal peptide" evidence="3">
    <location>
        <begin position="1"/>
        <end position="22"/>
    </location>
</feature>
<name>A0A8H6Y6Y1_9AGAR</name>
<evidence type="ECO:0000259" key="4">
    <source>
        <dbReference type="Pfam" id="PF00135"/>
    </source>
</evidence>
<comment type="similarity">
    <text evidence="1 3">Belongs to the type-B carboxylesterase/lipase family.</text>
</comment>
<evidence type="ECO:0000256" key="1">
    <source>
        <dbReference type="ARBA" id="ARBA00005964"/>
    </source>
</evidence>
<accession>A0A8H6Y6Y1</accession>
<dbReference type="PROSITE" id="PS00122">
    <property type="entry name" value="CARBOXYLESTERASE_B_1"/>
    <property type="match status" value="1"/>
</dbReference>
<dbReference type="SUPFAM" id="SSF53474">
    <property type="entry name" value="alpha/beta-Hydrolases"/>
    <property type="match status" value="1"/>
</dbReference>
<evidence type="ECO:0000256" key="3">
    <source>
        <dbReference type="RuleBase" id="RU361235"/>
    </source>
</evidence>
<dbReference type="PANTHER" id="PTHR11559">
    <property type="entry name" value="CARBOXYLESTERASE"/>
    <property type="match status" value="1"/>
</dbReference>
<dbReference type="InterPro" id="IPR019819">
    <property type="entry name" value="Carboxylesterase_B_CS"/>
</dbReference>
<protein>
    <recommendedName>
        <fullName evidence="3">Carboxylic ester hydrolase</fullName>
        <ecNumber evidence="3">3.1.1.-</ecNumber>
    </recommendedName>
</protein>
<dbReference type="InterPro" id="IPR019826">
    <property type="entry name" value="Carboxylesterase_B_AS"/>
</dbReference>
<proteinExistence type="inferred from homology"/>
<dbReference type="Pfam" id="PF00135">
    <property type="entry name" value="COesterase"/>
    <property type="match status" value="1"/>
</dbReference>
<dbReference type="GO" id="GO:0016787">
    <property type="term" value="F:hydrolase activity"/>
    <property type="evidence" value="ECO:0007669"/>
    <property type="project" value="UniProtKB-KW"/>
</dbReference>
<reference evidence="5" key="1">
    <citation type="submission" date="2020-05" db="EMBL/GenBank/DDBJ databases">
        <title>Mycena genomes resolve the evolution of fungal bioluminescence.</title>
        <authorList>
            <person name="Tsai I.J."/>
        </authorList>
    </citation>
    <scope>NUCLEOTIDE SEQUENCE</scope>
    <source>
        <strain evidence="5">CCC161011</strain>
    </source>
</reference>
<keyword evidence="2 3" id="KW-0378">Hydrolase</keyword>
<dbReference type="InterPro" id="IPR002018">
    <property type="entry name" value="CarbesteraseB"/>
</dbReference>
<feature type="domain" description="Carboxylesterase type B" evidence="4">
    <location>
        <begin position="24"/>
        <end position="532"/>
    </location>
</feature>
<dbReference type="EMBL" id="JACAZI010000008">
    <property type="protein sequence ID" value="KAF7354368.1"/>
    <property type="molecule type" value="Genomic_DNA"/>
</dbReference>
<dbReference type="InterPro" id="IPR050309">
    <property type="entry name" value="Type-B_Carboxylest/Lipase"/>
</dbReference>
<sequence>MLSSVLLSTVLQAHVALGVALAASTVTLDAGVFTGKSTSSNTESFLGIPFAQPPRCDERGIGDLRFRLPVEIPPYNGSYAATEYGPGCPQQAFKLPPFTGEAQEVIDYAANVIYGELVPSDEDCLTINVIRPKTVMSTSKLPVIAWIFPGGFEFGASSRSDDTTIVERSIAMKEPVIYVTMNHRVSAFGFLASKEVRAAGVGNLGLQDQRQAFRWIQKYIAAFGGDPAKVTIAGESSGAISAAMHMLANDGDNEGLFRSAFMRSGAPIPVGSVEKGQKYYDAIVQEVGCSSAADTLQCLRTVPYNALKAAQDASPGIFSHQSLVLAWMPRADGLFLTDNPQRLIQQGKVANVPFVTGSVDDEGTIFSLSTLNITTDAEFLMWIKTYFLHNMTTAQADIFTALYSSANAAGSPFNTSSLDMLSPQFKRIAAFQASFSLCPFPHSTEDRGAGAPRRFFQQARSGKQNQWAYLSKRHKDIPFLGSFHTSDEFDESELTDYIINFANALDPNGATVPAWPAYTTAAPRMLTFLDGAVRTTITNDTYRAAGMAFLTNFTLQAPL</sequence>
<keyword evidence="6" id="KW-1185">Reference proteome</keyword>
<comment type="caution">
    <text evidence="5">The sequence shown here is derived from an EMBL/GenBank/DDBJ whole genome shotgun (WGS) entry which is preliminary data.</text>
</comment>
<dbReference type="OrthoDB" id="6846267at2759"/>
<dbReference type="InterPro" id="IPR029058">
    <property type="entry name" value="AB_hydrolase_fold"/>
</dbReference>
<dbReference type="EC" id="3.1.1.-" evidence="3"/>
<evidence type="ECO:0000313" key="5">
    <source>
        <dbReference type="EMBL" id="KAF7354368.1"/>
    </source>
</evidence>